<evidence type="ECO:0000256" key="4">
    <source>
        <dbReference type="HAMAP-Rule" id="MF_00208"/>
    </source>
</evidence>
<dbReference type="Pfam" id="PF02875">
    <property type="entry name" value="Mur_ligase_C"/>
    <property type="match status" value="1"/>
</dbReference>
<dbReference type="GO" id="GO:0009252">
    <property type="term" value="P:peptidoglycan biosynthetic process"/>
    <property type="evidence" value="ECO:0007669"/>
    <property type="project" value="UniProtKB-UniRule"/>
</dbReference>
<evidence type="ECO:0000256" key="2">
    <source>
        <dbReference type="ARBA" id="ARBA00022618"/>
    </source>
</evidence>
<keyword evidence="4 8" id="KW-0436">Ligase</keyword>
<comment type="function">
    <text evidence="4">Catalyzes the addition of meso-diaminopimelic acid to the nucleotide precursor UDP-N-acetylmuramoyl-L-alanyl-D-glutamate (UMAG) in the biosynthesis of bacterial cell-wall peptidoglycan.</text>
</comment>
<dbReference type="GO" id="GO:0051301">
    <property type="term" value="P:cell division"/>
    <property type="evidence" value="ECO:0007669"/>
    <property type="project" value="UniProtKB-KW"/>
</dbReference>
<accession>A0A2H1L6N6</accession>
<dbReference type="Gene3D" id="3.40.1390.10">
    <property type="entry name" value="MurE/MurF, N-terminal domain"/>
    <property type="match status" value="1"/>
</dbReference>
<comment type="pathway">
    <text evidence="4 5">Cell wall biogenesis; peptidoglycan biosynthesis.</text>
</comment>
<feature type="binding site" evidence="4">
    <location>
        <begin position="160"/>
        <end position="161"/>
    </location>
    <ligand>
        <name>UDP-N-acetyl-alpha-D-muramoyl-L-alanyl-D-glutamate</name>
        <dbReference type="ChEBI" id="CHEBI:83900"/>
    </ligand>
</feature>
<organism evidence="8 9">
    <name type="scientific">Brevibacterium jeotgali</name>
    <dbReference type="NCBI Taxonomy" id="1262550"/>
    <lineage>
        <taxon>Bacteria</taxon>
        <taxon>Bacillati</taxon>
        <taxon>Actinomycetota</taxon>
        <taxon>Actinomycetes</taxon>
        <taxon>Micrococcales</taxon>
        <taxon>Brevibacteriaceae</taxon>
        <taxon>Brevibacterium</taxon>
    </lineage>
</organism>
<feature type="binding site" evidence="4">
    <location>
        <position position="474"/>
    </location>
    <ligand>
        <name>meso-2,6-diaminopimelate</name>
        <dbReference type="ChEBI" id="CHEBI:57791"/>
    </ligand>
</feature>
<feature type="binding site" evidence="4">
    <location>
        <begin position="409"/>
        <end position="412"/>
    </location>
    <ligand>
        <name>meso-2,6-diaminopimelate</name>
        <dbReference type="ChEBI" id="CHEBI:57791"/>
    </ligand>
</feature>
<dbReference type="Proteomes" id="UP000234462">
    <property type="component" value="Unassembled WGS sequence"/>
</dbReference>
<comment type="similarity">
    <text evidence="1 4">Belongs to the MurCDEF family. MurE subfamily.</text>
</comment>
<sequence length="510" mass="53029">MMRLSDLRLPLTARIVGDATRGVDGVSQDSRSAAPGDLWAALPGARVHGAAFGAEVLGRGIDAVLTDVAGLETLRRSVDDLEGVSIVVVDSPRAVLGGISAQVFGTDSSSLKLYGLTGTNGKTTTAFILDALLTRLGSTTGLIGTVATTIAGRVESSVRTTPEAPDLHRLFARMRDAGVDVCSMEVSSHALAQHRADGAVFSVSGFTNLSQDHLDFHPTMEDYFAAKAALFTPEHSRSGVVVVEDAWGARMAQAATIPVVTVSSDAGLDPDHLLVREQGPKRFILHLAGGDSIRAASPLPGDFNRTNTALALAMLHAGGVSAERLEAAAEGLEVVVPGRMERVHEAAPLAVVDYSHTPDALDQVLGGLSDSGAPLVVVVGAGGDRDSTKRPAMGAAAARRADVVIITDDNPRTEDPAAIRATLLEGARAAISDGTARVRPDRLLELTPRGEAIARAVEYAGDSGALLVAGKGHETGQEIDGEVLPFDDRKRTREAVASRAARAATGRVQD</sequence>
<keyword evidence="4" id="KW-0067">ATP-binding</keyword>
<comment type="caution">
    <text evidence="4">Lacks conserved residue(s) required for the propagation of feature annotation.</text>
</comment>
<feature type="binding site" evidence="4">
    <location>
        <begin position="118"/>
        <end position="124"/>
    </location>
    <ligand>
        <name>ATP</name>
        <dbReference type="ChEBI" id="CHEBI:30616"/>
    </ligand>
</feature>
<keyword evidence="4 5" id="KW-0133">Cell shape</keyword>
<dbReference type="RefSeq" id="WP_101589490.1">
    <property type="nucleotide sequence ID" value="NZ_FXZM01000010.1"/>
</dbReference>
<evidence type="ECO:0000259" key="6">
    <source>
        <dbReference type="Pfam" id="PF02875"/>
    </source>
</evidence>
<dbReference type="GO" id="GO:0071555">
    <property type="term" value="P:cell wall organization"/>
    <property type="evidence" value="ECO:0007669"/>
    <property type="project" value="UniProtKB-KW"/>
</dbReference>
<evidence type="ECO:0000256" key="5">
    <source>
        <dbReference type="RuleBase" id="RU004135"/>
    </source>
</evidence>
<comment type="catalytic activity">
    <reaction evidence="4">
        <text>UDP-N-acetyl-alpha-D-muramoyl-L-alanyl-D-glutamate + meso-2,6-diaminopimelate + ATP = UDP-N-acetyl-alpha-D-muramoyl-L-alanyl-gamma-D-glutamyl-meso-2,6-diaminopimelate + ADP + phosphate + H(+)</text>
        <dbReference type="Rhea" id="RHEA:23676"/>
        <dbReference type="ChEBI" id="CHEBI:15378"/>
        <dbReference type="ChEBI" id="CHEBI:30616"/>
        <dbReference type="ChEBI" id="CHEBI:43474"/>
        <dbReference type="ChEBI" id="CHEBI:57791"/>
        <dbReference type="ChEBI" id="CHEBI:83900"/>
        <dbReference type="ChEBI" id="CHEBI:83905"/>
        <dbReference type="ChEBI" id="CHEBI:456216"/>
        <dbReference type="EC" id="6.3.2.13"/>
    </reaction>
</comment>
<keyword evidence="4 5" id="KW-0961">Cell wall biogenesis/degradation</keyword>
<keyword evidence="3 4" id="KW-0131">Cell cycle</keyword>
<dbReference type="PANTHER" id="PTHR23135:SF4">
    <property type="entry name" value="UDP-N-ACETYLMURAMOYL-L-ALANYL-D-GLUTAMATE--2,6-DIAMINOPIMELATE LIGASE MURE HOMOLOG, CHLOROPLASTIC"/>
    <property type="match status" value="1"/>
</dbReference>
<feature type="binding site" evidence="4">
    <location>
        <position position="193"/>
    </location>
    <ligand>
        <name>UDP-N-acetyl-alpha-D-muramoyl-L-alanyl-D-glutamate</name>
        <dbReference type="ChEBI" id="CHEBI:83900"/>
    </ligand>
</feature>
<dbReference type="InterPro" id="IPR005761">
    <property type="entry name" value="UDP-N-AcMur-Glu-dNH2Pim_ligase"/>
</dbReference>
<dbReference type="Pfam" id="PF08245">
    <property type="entry name" value="Mur_ligase_M"/>
    <property type="match status" value="1"/>
</dbReference>
<comment type="PTM">
    <text evidence="4">Carboxylation is probably crucial for Mg(2+) binding and, consequently, for the gamma-phosphate positioning of ATP.</text>
</comment>
<keyword evidence="2 4" id="KW-0132">Cell division</keyword>
<evidence type="ECO:0000259" key="7">
    <source>
        <dbReference type="Pfam" id="PF08245"/>
    </source>
</evidence>
<evidence type="ECO:0000256" key="3">
    <source>
        <dbReference type="ARBA" id="ARBA00023306"/>
    </source>
</evidence>
<dbReference type="SUPFAM" id="SSF53623">
    <property type="entry name" value="MurD-like peptide ligases, catalytic domain"/>
    <property type="match status" value="1"/>
</dbReference>
<feature type="short sequence motif" description="Meso-diaminopimelate recognition motif" evidence="4">
    <location>
        <begin position="409"/>
        <end position="412"/>
    </location>
</feature>
<dbReference type="GO" id="GO:0008360">
    <property type="term" value="P:regulation of cell shape"/>
    <property type="evidence" value="ECO:0007669"/>
    <property type="project" value="UniProtKB-KW"/>
</dbReference>
<dbReference type="InterPro" id="IPR036565">
    <property type="entry name" value="Mur-like_cat_sf"/>
</dbReference>
<evidence type="ECO:0000256" key="1">
    <source>
        <dbReference type="ARBA" id="ARBA00005898"/>
    </source>
</evidence>
<dbReference type="SUPFAM" id="SSF53244">
    <property type="entry name" value="MurD-like peptide ligases, peptide-binding domain"/>
    <property type="match status" value="1"/>
</dbReference>
<keyword evidence="4 5" id="KW-0573">Peptidoglycan synthesis</keyword>
<dbReference type="OrthoDB" id="9800958at2"/>
<dbReference type="GO" id="GO:0005737">
    <property type="term" value="C:cytoplasm"/>
    <property type="evidence" value="ECO:0007669"/>
    <property type="project" value="UniProtKB-SubCell"/>
</dbReference>
<dbReference type="InterPro" id="IPR036615">
    <property type="entry name" value="Mur_ligase_C_dom_sf"/>
</dbReference>
<dbReference type="EC" id="6.3.2.13" evidence="4"/>
<dbReference type="NCBIfam" id="TIGR01085">
    <property type="entry name" value="murE"/>
    <property type="match status" value="1"/>
</dbReference>
<dbReference type="InterPro" id="IPR013221">
    <property type="entry name" value="Mur_ligase_cen"/>
</dbReference>
<dbReference type="InterPro" id="IPR004101">
    <property type="entry name" value="Mur_ligase_C"/>
</dbReference>
<dbReference type="SUPFAM" id="SSF63418">
    <property type="entry name" value="MurE/MurF N-terminal domain"/>
    <property type="match status" value="1"/>
</dbReference>
<feature type="binding site" evidence="4">
    <location>
        <position position="470"/>
    </location>
    <ligand>
        <name>meso-2,6-diaminopimelate</name>
        <dbReference type="ChEBI" id="CHEBI:57791"/>
    </ligand>
</feature>
<dbReference type="UniPathway" id="UPA00219"/>
<dbReference type="GO" id="GO:0005524">
    <property type="term" value="F:ATP binding"/>
    <property type="evidence" value="ECO:0007669"/>
    <property type="project" value="UniProtKB-UniRule"/>
</dbReference>
<reference evidence="9" key="1">
    <citation type="submission" date="2017-03" db="EMBL/GenBank/DDBJ databases">
        <authorList>
            <person name="Monnet C."/>
        </authorList>
    </citation>
    <scope>NUCLEOTIDE SEQUENCE [LARGE SCALE GENOMIC DNA]</scope>
    <source>
        <strain evidence="9">SJ5-8</strain>
    </source>
</reference>
<evidence type="ECO:0000313" key="9">
    <source>
        <dbReference type="Proteomes" id="UP000234462"/>
    </source>
</evidence>
<dbReference type="HAMAP" id="MF_00208">
    <property type="entry name" value="MurE"/>
    <property type="match status" value="1"/>
</dbReference>
<keyword evidence="4" id="KW-0460">Magnesium</keyword>
<dbReference type="NCBIfam" id="NF001124">
    <property type="entry name" value="PRK00139.1-2"/>
    <property type="match status" value="1"/>
</dbReference>
<feature type="domain" description="Mur ligase central" evidence="7">
    <location>
        <begin position="117"/>
        <end position="314"/>
    </location>
</feature>
<feature type="binding site" evidence="4">
    <location>
        <position position="385"/>
    </location>
    <ligand>
        <name>meso-2,6-diaminopimelate</name>
        <dbReference type="ChEBI" id="CHEBI:57791"/>
    </ligand>
</feature>
<keyword evidence="9" id="KW-1185">Reference proteome</keyword>
<keyword evidence="4" id="KW-0547">Nucleotide-binding</keyword>
<gene>
    <name evidence="4" type="primary">murE</name>
    <name evidence="8" type="ORF">BJEO58_02156</name>
</gene>
<feature type="modified residue" description="N6-carboxylysine" evidence="4">
    <location>
        <position position="227"/>
    </location>
</feature>
<feature type="binding site" evidence="4">
    <location>
        <position position="195"/>
    </location>
    <ligand>
        <name>UDP-N-acetyl-alpha-D-muramoyl-L-alanyl-D-glutamate</name>
        <dbReference type="ChEBI" id="CHEBI:83900"/>
    </ligand>
</feature>
<protein>
    <recommendedName>
        <fullName evidence="4">UDP-N-acetylmuramoyl-L-alanyl-D-glutamate--2,6-diaminopimelate ligase</fullName>
        <ecNumber evidence="4">6.3.2.13</ecNumber>
    </recommendedName>
    <alternativeName>
        <fullName evidence="4">Meso-A2pm-adding enzyme</fullName>
    </alternativeName>
    <alternativeName>
        <fullName evidence="4">Meso-diaminopimelate-adding enzyme</fullName>
    </alternativeName>
    <alternativeName>
        <fullName evidence="4">UDP-MurNAc-L-Ala-D-Glu:meso-diaminopimelate ligase</fullName>
    </alternativeName>
    <alternativeName>
        <fullName evidence="4">UDP-MurNAc-tripeptide synthetase</fullName>
    </alternativeName>
    <alternativeName>
        <fullName evidence="4">UDP-N-acetylmuramyl-tripeptide synthetase</fullName>
    </alternativeName>
</protein>
<feature type="binding site" evidence="4">
    <location>
        <position position="30"/>
    </location>
    <ligand>
        <name>UDP-N-acetyl-alpha-D-muramoyl-L-alanyl-D-glutamate</name>
        <dbReference type="ChEBI" id="CHEBI:83900"/>
    </ligand>
</feature>
<dbReference type="GO" id="GO:0008765">
    <property type="term" value="F:UDP-N-acetylmuramoylalanyl-D-glutamate-2,6-diaminopimelate ligase activity"/>
    <property type="evidence" value="ECO:0007669"/>
    <property type="project" value="UniProtKB-UniRule"/>
</dbReference>
<dbReference type="Gene3D" id="3.40.1190.10">
    <property type="entry name" value="Mur-like, catalytic domain"/>
    <property type="match status" value="1"/>
</dbReference>
<feature type="domain" description="Mur ligase C-terminal" evidence="6">
    <location>
        <begin position="338"/>
        <end position="472"/>
    </location>
</feature>
<dbReference type="PANTHER" id="PTHR23135">
    <property type="entry name" value="MUR LIGASE FAMILY MEMBER"/>
    <property type="match status" value="1"/>
</dbReference>
<comment type="cofactor">
    <cofactor evidence="4">
        <name>Mg(2+)</name>
        <dbReference type="ChEBI" id="CHEBI:18420"/>
    </cofactor>
</comment>
<comment type="subcellular location">
    <subcellularLocation>
        <location evidence="4 5">Cytoplasm</location>
    </subcellularLocation>
</comment>
<dbReference type="InterPro" id="IPR035911">
    <property type="entry name" value="MurE/MurF_N"/>
</dbReference>
<proteinExistence type="inferred from homology"/>
<name>A0A2H1L6N6_9MICO</name>
<dbReference type="EMBL" id="FXZM01000010">
    <property type="protein sequence ID" value="SMY12558.1"/>
    <property type="molecule type" value="Genomic_DNA"/>
</dbReference>
<keyword evidence="4" id="KW-0963">Cytoplasm</keyword>
<evidence type="ECO:0000313" key="8">
    <source>
        <dbReference type="EMBL" id="SMY12558.1"/>
    </source>
</evidence>
<dbReference type="GO" id="GO:0000287">
    <property type="term" value="F:magnesium ion binding"/>
    <property type="evidence" value="ECO:0007669"/>
    <property type="project" value="UniProtKB-UniRule"/>
</dbReference>
<dbReference type="Gene3D" id="3.90.190.20">
    <property type="entry name" value="Mur ligase, C-terminal domain"/>
    <property type="match status" value="1"/>
</dbReference>
<feature type="binding site" evidence="4">
    <location>
        <position position="187"/>
    </location>
    <ligand>
        <name>UDP-N-acetyl-alpha-D-muramoyl-L-alanyl-D-glutamate</name>
        <dbReference type="ChEBI" id="CHEBI:83900"/>
    </ligand>
</feature>
<dbReference type="NCBIfam" id="NF001126">
    <property type="entry name" value="PRK00139.1-4"/>
    <property type="match status" value="1"/>
</dbReference>
<dbReference type="AlphaFoldDB" id="A0A2H1L6N6"/>